<accession>A0A8S5LL18</accession>
<dbReference type="EMBL" id="BK015867">
    <property type="protein sequence ID" value="DAD70563.1"/>
    <property type="molecule type" value="Genomic_DNA"/>
</dbReference>
<evidence type="ECO:0000313" key="1">
    <source>
        <dbReference type="EMBL" id="DAD70563.1"/>
    </source>
</evidence>
<sequence length="51" mass="5892">MTNKELIELLKEFPENAQAFVFNPCSVDFERVIKIDSTFENGGEPVIIFRD</sequence>
<reference evidence="1" key="1">
    <citation type="journal article" date="2021" name="Proc. Natl. Acad. Sci. U.S.A.">
        <title>A Catalog of Tens of Thousands of Viruses from Human Metagenomes Reveals Hidden Associations with Chronic Diseases.</title>
        <authorList>
            <person name="Tisza M.J."/>
            <person name="Buck C.B."/>
        </authorList>
    </citation>
    <scope>NUCLEOTIDE SEQUENCE</scope>
    <source>
        <strain evidence="1">CtcPV5</strain>
    </source>
</reference>
<name>A0A8S5LL18_9CAUD</name>
<proteinExistence type="predicted"/>
<organism evidence="1">
    <name type="scientific">Siphoviridae sp. ctcPV5</name>
    <dbReference type="NCBI Taxonomy" id="2827582"/>
    <lineage>
        <taxon>Viruses</taxon>
        <taxon>Duplodnaviria</taxon>
        <taxon>Heunggongvirae</taxon>
        <taxon>Uroviricota</taxon>
        <taxon>Caudoviricetes</taxon>
    </lineage>
</organism>
<protein>
    <submittedName>
        <fullName evidence="1">Uncharacterized protein</fullName>
    </submittedName>
</protein>